<dbReference type="GO" id="GO:0022627">
    <property type="term" value="C:cytosolic small ribosomal subunit"/>
    <property type="evidence" value="ECO:0007669"/>
    <property type="project" value="TreeGrafter"/>
</dbReference>
<gene>
    <name evidence="8" type="ORF">FISHEDRAFT_47686</name>
</gene>
<evidence type="ECO:0000256" key="2">
    <source>
        <dbReference type="ARBA" id="ARBA00007278"/>
    </source>
</evidence>
<keyword evidence="3" id="KW-0963">Cytoplasm</keyword>
<sequence length="153" mass="17358">MIISKADRRTIYEALFKEGVLVAKKDYNAPKHDDLDVPNLHLIKAMQSLTSKGFVKTQFSWQWYYYTLTPEGVDYLREYLHLPAEIVPATHKKAARPPRPAQVQGSGAYRAPRGDREEYRRRDGGADEYRKKESAPGEYAPRFAGVGRGAPSS</sequence>
<evidence type="ECO:0000256" key="4">
    <source>
        <dbReference type="ARBA" id="ARBA00022980"/>
    </source>
</evidence>
<dbReference type="GO" id="GO:0003735">
    <property type="term" value="F:structural constituent of ribosome"/>
    <property type="evidence" value="ECO:0007669"/>
    <property type="project" value="TreeGrafter"/>
</dbReference>
<accession>A0A0D7A8H7</accession>
<dbReference type="Proteomes" id="UP000054144">
    <property type="component" value="Unassembled WGS sequence"/>
</dbReference>
<evidence type="ECO:0000256" key="6">
    <source>
        <dbReference type="SAM" id="MobiDB-lite"/>
    </source>
</evidence>
<dbReference type="EMBL" id="KN882040">
    <property type="protein sequence ID" value="KIY46231.1"/>
    <property type="molecule type" value="Genomic_DNA"/>
</dbReference>
<dbReference type="InterPro" id="IPR037447">
    <property type="entry name" value="Ribosomal_eS10"/>
</dbReference>
<dbReference type="Gene3D" id="1.10.10.10">
    <property type="entry name" value="Winged helix-like DNA-binding domain superfamily/Winged helix DNA-binding domain"/>
    <property type="match status" value="1"/>
</dbReference>
<protein>
    <submittedName>
        <fullName evidence="8">40S ribosomal protein S10</fullName>
    </submittedName>
</protein>
<evidence type="ECO:0000313" key="9">
    <source>
        <dbReference type="Proteomes" id="UP000054144"/>
    </source>
</evidence>
<dbReference type="GO" id="GO:0003723">
    <property type="term" value="F:RNA binding"/>
    <property type="evidence" value="ECO:0007669"/>
    <property type="project" value="TreeGrafter"/>
</dbReference>
<comment type="similarity">
    <text evidence="2">Belongs to the eukaryotic ribosomal protein eS10 family.</text>
</comment>
<dbReference type="PANTHER" id="PTHR12146:SF0">
    <property type="entry name" value="RIBOSOMAL PROTEIN S10"/>
    <property type="match status" value="1"/>
</dbReference>
<dbReference type="InterPro" id="IPR005326">
    <property type="entry name" value="Plectin_eS10_N"/>
</dbReference>
<evidence type="ECO:0000256" key="5">
    <source>
        <dbReference type="ARBA" id="ARBA00023274"/>
    </source>
</evidence>
<evidence type="ECO:0000259" key="7">
    <source>
        <dbReference type="Pfam" id="PF03501"/>
    </source>
</evidence>
<keyword evidence="4 8" id="KW-0689">Ribosomal protein</keyword>
<keyword evidence="9" id="KW-1185">Reference proteome</keyword>
<dbReference type="OrthoDB" id="5211809at2759"/>
<dbReference type="Pfam" id="PF03501">
    <property type="entry name" value="S10_plectin"/>
    <property type="match status" value="1"/>
</dbReference>
<evidence type="ECO:0000256" key="1">
    <source>
        <dbReference type="ARBA" id="ARBA00004496"/>
    </source>
</evidence>
<feature type="domain" description="Plectin/eS10 N-terminal" evidence="7">
    <location>
        <begin position="3"/>
        <end position="94"/>
    </location>
</feature>
<organism evidence="8 9">
    <name type="scientific">Fistulina hepatica ATCC 64428</name>
    <dbReference type="NCBI Taxonomy" id="1128425"/>
    <lineage>
        <taxon>Eukaryota</taxon>
        <taxon>Fungi</taxon>
        <taxon>Dikarya</taxon>
        <taxon>Basidiomycota</taxon>
        <taxon>Agaricomycotina</taxon>
        <taxon>Agaricomycetes</taxon>
        <taxon>Agaricomycetidae</taxon>
        <taxon>Agaricales</taxon>
        <taxon>Fistulinaceae</taxon>
        <taxon>Fistulina</taxon>
    </lineage>
</organism>
<dbReference type="InterPro" id="IPR036388">
    <property type="entry name" value="WH-like_DNA-bd_sf"/>
</dbReference>
<keyword evidence="5" id="KW-0687">Ribonucleoprotein</keyword>
<comment type="subcellular location">
    <subcellularLocation>
        <location evidence="1">Cytoplasm</location>
    </subcellularLocation>
</comment>
<feature type="compositionally biased region" description="Basic and acidic residues" evidence="6">
    <location>
        <begin position="112"/>
        <end position="135"/>
    </location>
</feature>
<evidence type="ECO:0000313" key="8">
    <source>
        <dbReference type="EMBL" id="KIY46231.1"/>
    </source>
</evidence>
<name>A0A0D7A8H7_9AGAR</name>
<feature type="region of interest" description="Disordered" evidence="6">
    <location>
        <begin position="89"/>
        <end position="153"/>
    </location>
</feature>
<proteinExistence type="inferred from homology"/>
<evidence type="ECO:0000256" key="3">
    <source>
        <dbReference type="ARBA" id="ARBA00022490"/>
    </source>
</evidence>
<reference evidence="8 9" key="1">
    <citation type="journal article" date="2015" name="Fungal Genet. Biol.">
        <title>Evolution of novel wood decay mechanisms in Agaricales revealed by the genome sequences of Fistulina hepatica and Cylindrobasidium torrendii.</title>
        <authorList>
            <person name="Floudas D."/>
            <person name="Held B.W."/>
            <person name="Riley R."/>
            <person name="Nagy L.G."/>
            <person name="Koehler G."/>
            <person name="Ransdell A.S."/>
            <person name="Younus H."/>
            <person name="Chow J."/>
            <person name="Chiniquy J."/>
            <person name="Lipzen A."/>
            <person name="Tritt A."/>
            <person name="Sun H."/>
            <person name="Haridas S."/>
            <person name="LaButti K."/>
            <person name="Ohm R.A."/>
            <person name="Kues U."/>
            <person name="Blanchette R.A."/>
            <person name="Grigoriev I.V."/>
            <person name="Minto R.E."/>
            <person name="Hibbett D.S."/>
        </authorList>
    </citation>
    <scope>NUCLEOTIDE SEQUENCE [LARGE SCALE GENOMIC DNA]</scope>
    <source>
        <strain evidence="8 9">ATCC 64428</strain>
    </source>
</reference>
<dbReference type="AlphaFoldDB" id="A0A0D7A8H7"/>
<dbReference type="PANTHER" id="PTHR12146">
    <property type="entry name" value="40S RIBOSOMAL PROTEIN S10"/>
    <property type="match status" value="1"/>
</dbReference>
<dbReference type="FunFam" id="1.10.10.10:FF:000025">
    <property type="entry name" value="40S ribosomal protein S10"/>
    <property type="match status" value="1"/>
</dbReference>